<accession>G0U2M5</accession>
<reference evidence="3" key="1">
    <citation type="journal article" date="2012" name="Proc. Natl. Acad. Sci. U.S.A.">
        <title>Antigenic diversity is generated by distinct evolutionary mechanisms in African trypanosome species.</title>
        <authorList>
            <person name="Jackson A.P."/>
            <person name="Berry A."/>
            <person name="Aslett M."/>
            <person name="Allison H.C."/>
            <person name="Burton P."/>
            <person name="Vavrova-Anderson J."/>
            <person name="Brown R."/>
            <person name="Browne H."/>
            <person name="Corton N."/>
            <person name="Hauser H."/>
            <person name="Gamble J."/>
            <person name="Gilderthorp R."/>
            <person name="Marcello L."/>
            <person name="McQuillan J."/>
            <person name="Otto T.D."/>
            <person name="Quail M.A."/>
            <person name="Sanders M.J."/>
            <person name="van Tonder A."/>
            <person name="Ginger M.L."/>
            <person name="Field M.C."/>
            <person name="Barry J.D."/>
            <person name="Hertz-Fowler C."/>
            <person name="Berriman M."/>
        </authorList>
    </citation>
    <scope>NUCLEOTIDE SEQUENCE</scope>
    <source>
        <strain evidence="3">Y486</strain>
    </source>
</reference>
<dbReference type="AlphaFoldDB" id="G0U2M5"/>
<protein>
    <submittedName>
        <fullName evidence="3">Uncharacterized protein</fullName>
    </submittedName>
</protein>
<feature type="compositionally biased region" description="Polar residues" evidence="2">
    <location>
        <begin position="829"/>
        <end position="840"/>
    </location>
</feature>
<evidence type="ECO:0000256" key="2">
    <source>
        <dbReference type="SAM" id="MobiDB-lite"/>
    </source>
</evidence>
<proteinExistence type="predicted"/>
<gene>
    <name evidence="3" type="ORF">TVY486_0903490</name>
</gene>
<name>G0U2M5_TRYVY</name>
<sequence>MDGCATPVRCASLREEPSLSEMGCGAHVGRSALETLAVLSTPEVLRQQRLQLGETTAVPASKFTVTSTTNACGKVTPFGFSFTAAAERSTLGMPSSASIGLLREEPSTLLFLSPSHHLRIDEAPVDLLFLERLGDVPNHSGAADTTVKKAETLFSTTISPEDEVLQKLADHQRDYAPYASSTHCSSVNSVTKELSVDEGLSFPAAIGNFEGGCGAEGPLDVGLEFEPQSVRCEGPLWRTGSALYSAANQNGAEPAVLDGVLEHGSQQRNCVAEASGEELHEPVSVAEAMLSPETQRSEQGRSEVAMWGVPMDRNEWFRLNSRVRAIEVALKGHAGELHRKNCLLRRRERQLHKMRGANRELRRMLLYAHHGFDSLCCSLLSSLKLCQDASSGPAAVKSDPTRVNTADNGASEKAHNFGVKSDPAASCLEASCGGRGERHWGGIFPKRVLVPVCRRRWLKQDDPAAAVRYARSGNAGASMFLGVRACHRRCEMLSKKIQNTLANWQRDCVQRTYCVGEREIVVGGPHFRDALAASPSDAAGSQKCGQVSLSSAMIAMRGVELSSNVAGELDLGDRRRDTISEPRVVDSTDAKALLEEMSLRNTELSNEVHQLKCLLAEARSEAQLQKHEEFVTLQAILSAHMSNVSACAASSLADPITGAVDSSQTDFDTNSRIVTGELLAGLRSRVLAVTKRSATELECFRSRVSGSLFRGEAQDLTAPLEAANGLVTLTDGNIVGADRPNTGEAPNDCMDQWLCCSPRSPCYGGQEMVPSLLLHARAVKDASDTATLNPPFSPQAHRLELHAALGKEFCSASSPSVSSTSGVSCSQSQHNAPGHSNSSTPPQFFLAPFCD</sequence>
<organism evidence="3">
    <name type="scientific">Trypanosoma vivax (strain Y486)</name>
    <dbReference type="NCBI Taxonomy" id="1055687"/>
    <lineage>
        <taxon>Eukaryota</taxon>
        <taxon>Discoba</taxon>
        <taxon>Euglenozoa</taxon>
        <taxon>Kinetoplastea</taxon>
        <taxon>Metakinetoplastina</taxon>
        <taxon>Trypanosomatida</taxon>
        <taxon>Trypanosomatidae</taxon>
        <taxon>Trypanosoma</taxon>
        <taxon>Duttonella</taxon>
    </lineage>
</organism>
<feature type="region of interest" description="Disordered" evidence="2">
    <location>
        <begin position="821"/>
        <end position="840"/>
    </location>
</feature>
<feature type="coiled-coil region" evidence="1">
    <location>
        <begin position="594"/>
        <end position="621"/>
    </location>
</feature>
<dbReference type="VEuPathDB" id="TriTrypDB:TvY486_0903490"/>
<dbReference type="EMBL" id="HE573025">
    <property type="protein sequence ID" value="CCC50528.1"/>
    <property type="molecule type" value="Genomic_DNA"/>
</dbReference>
<evidence type="ECO:0000313" key="3">
    <source>
        <dbReference type="EMBL" id="CCC50528.1"/>
    </source>
</evidence>
<evidence type="ECO:0000256" key="1">
    <source>
        <dbReference type="SAM" id="Coils"/>
    </source>
</evidence>
<keyword evidence="1" id="KW-0175">Coiled coil</keyword>